<comment type="caution">
    <text evidence="2">The sequence shown here is derived from an EMBL/GenBank/DDBJ whole genome shotgun (WGS) entry which is preliminary data.</text>
</comment>
<organism evidence="2 3">
    <name type="scientific">Elasticomyces elasticus</name>
    <dbReference type="NCBI Taxonomy" id="574655"/>
    <lineage>
        <taxon>Eukaryota</taxon>
        <taxon>Fungi</taxon>
        <taxon>Dikarya</taxon>
        <taxon>Ascomycota</taxon>
        <taxon>Pezizomycotina</taxon>
        <taxon>Dothideomycetes</taxon>
        <taxon>Dothideomycetidae</taxon>
        <taxon>Mycosphaerellales</taxon>
        <taxon>Teratosphaeriaceae</taxon>
        <taxon>Elasticomyces</taxon>
    </lineage>
</organism>
<evidence type="ECO:0000313" key="3">
    <source>
        <dbReference type="Proteomes" id="UP001310594"/>
    </source>
</evidence>
<dbReference type="Proteomes" id="UP001310594">
    <property type="component" value="Unassembled WGS sequence"/>
</dbReference>
<dbReference type="AlphaFoldDB" id="A0AAN7ZL05"/>
<dbReference type="EMBL" id="JAVRQU010000021">
    <property type="protein sequence ID" value="KAK5691397.1"/>
    <property type="molecule type" value="Genomic_DNA"/>
</dbReference>
<sequence>MASVESSSGDRNIYNAIQRLDQLQQHLSGSHVVAGSHDLRENEREPEPTVDQPSVVPRRRTSLQLRELPDFYQQEIDAGRQDQNAIFTTALDTANAQRASTPFPSGKPATTYDPGLVRLRSVQSPDIVVAGAPLFSRQINQQPRSAEETELLRDFHGACVKAGADFGIGGNVTSGRFNLSDVLRTYTNQQSGGVTNIASTSSVAAQGSRFTEDKTLVEQALCAAPPSYCHTPPRTDRPNMSMAEHARAFDDGIRAHKHHIGERHSEDQALWEAEDEVLRTPVVQ</sequence>
<protein>
    <submittedName>
        <fullName evidence="2">Uncharacterized protein</fullName>
    </submittedName>
</protein>
<reference evidence="2" key="1">
    <citation type="submission" date="2023-08" db="EMBL/GenBank/DDBJ databases">
        <title>Black Yeasts Isolated from many extreme environments.</title>
        <authorList>
            <person name="Coleine C."/>
            <person name="Stajich J.E."/>
            <person name="Selbmann L."/>
        </authorList>
    </citation>
    <scope>NUCLEOTIDE SEQUENCE</scope>
    <source>
        <strain evidence="2">CCFEE 5810</strain>
    </source>
</reference>
<evidence type="ECO:0000313" key="2">
    <source>
        <dbReference type="EMBL" id="KAK5691397.1"/>
    </source>
</evidence>
<accession>A0AAN7ZL05</accession>
<feature type="region of interest" description="Disordered" evidence="1">
    <location>
        <begin position="31"/>
        <end position="58"/>
    </location>
</feature>
<feature type="compositionally biased region" description="Basic and acidic residues" evidence="1">
    <location>
        <begin position="37"/>
        <end position="47"/>
    </location>
</feature>
<name>A0AAN7ZL05_9PEZI</name>
<evidence type="ECO:0000256" key="1">
    <source>
        <dbReference type="SAM" id="MobiDB-lite"/>
    </source>
</evidence>
<gene>
    <name evidence="2" type="ORF">LTR97_011390</name>
</gene>
<proteinExistence type="predicted"/>